<evidence type="ECO:0000313" key="9">
    <source>
        <dbReference type="EMBL" id="KAK3109070.1"/>
    </source>
</evidence>
<gene>
    <name evidence="9" type="ORF">FSP39_022224</name>
</gene>
<dbReference type="GO" id="GO:0043235">
    <property type="term" value="C:receptor complex"/>
    <property type="evidence" value="ECO:0007669"/>
    <property type="project" value="TreeGrafter"/>
</dbReference>
<keyword evidence="10" id="KW-1185">Reference proteome</keyword>
<dbReference type="PROSITE" id="PS01186">
    <property type="entry name" value="EGF_2"/>
    <property type="match status" value="1"/>
</dbReference>
<comment type="caution">
    <text evidence="9">The sequence shown here is derived from an EMBL/GenBank/DDBJ whole genome shotgun (WGS) entry which is preliminary data.</text>
</comment>
<organism evidence="9 10">
    <name type="scientific">Pinctada imbricata</name>
    <name type="common">Atlantic pearl-oyster</name>
    <name type="synonym">Pinctada martensii</name>
    <dbReference type="NCBI Taxonomy" id="66713"/>
    <lineage>
        <taxon>Eukaryota</taxon>
        <taxon>Metazoa</taxon>
        <taxon>Spiralia</taxon>
        <taxon>Lophotrochozoa</taxon>
        <taxon>Mollusca</taxon>
        <taxon>Bivalvia</taxon>
        <taxon>Autobranchia</taxon>
        <taxon>Pteriomorphia</taxon>
        <taxon>Pterioida</taxon>
        <taxon>Pterioidea</taxon>
        <taxon>Pteriidae</taxon>
        <taxon>Pinctada</taxon>
    </lineage>
</organism>
<evidence type="ECO:0000256" key="7">
    <source>
        <dbReference type="SAM" id="Phobius"/>
    </source>
</evidence>
<evidence type="ECO:0000256" key="3">
    <source>
        <dbReference type="ARBA" id="ARBA00022741"/>
    </source>
</evidence>
<dbReference type="Proteomes" id="UP001186944">
    <property type="component" value="Unassembled WGS sequence"/>
</dbReference>
<dbReference type="PANTHER" id="PTHR24416:SF621">
    <property type="entry name" value="TYROSINE KINASE RECEPTOR CAD96CA"/>
    <property type="match status" value="1"/>
</dbReference>
<dbReference type="PROSITE" id="PS50011">
    <property type="entry name" value="PROTEIN_KINASE_DOM"/>
    <property type="match status" value="1"/>
</dbReference>
<dbReference type="AlphaFoldDB" id="A0AA88YUJ4"/>
<dbReference type="InterPro" id="IPR000742">
    <property type="entry name" value="EGF"/>
</dbReference>
<name>A0AA88YUJ4_PINIB</name>
<keyword evidence="7" id="KW-0812">Transmembrane</keyword>
<dbReference type="PROSITE" id="PS00022">
    <property type="entry name" value="EGF_1"/>
    <property type="match status" value="1"/>
</dbReference>
<keyword evidence="6" id="KW-0829">Tyrosine-protein kinase</keyword>
<sequence length="1145" mass="130142">CSHLKPCYPGFCDGNGNCVCTNGFTGSTCLTLPNDNDNHPKIEQSTVEYAFLKRQQNNMTMYEFKVDASMSTGREIIWTNRREFNFLNYTFRALYKDDSDTLPEKPNYVLRYAIGIAQASITADHTKYGQGSVFGKTYNCPTATYQNPVVNEQMLCEAEEQNYNLRIDHRDRFQITFTAKTGGIRQLTPIGTANYNGHTSTKILDFNFDLWQQGGLPFHCSNDSSCTSNEKPLHIANDVTRDPFTITWNGWKDLLSGVSRYAWEVYKLQPRYDGNLTEPVQEIDGPVPVPLIIRALNHSNSIAYPTYTPPGPGVYSIILEVGDKANNTVYARRFVLYDPSSTVTTNSTHPMYVSSANETNGNRWQTSINNGNNGKTLIHVIWTGHFENKVHADGHFLRQVLPFSHVLSDMSINRIDYKNIPTRLDDYEGKMTRNGTPNKRGIVKFEIASSNSNDSSPTAWNNVPLTDSFMLEQPSVQDGGLVKIWVRATDILGDQLVDFTYVFFDSTPPSFTRTTEVTKNVGNNPMDFTSRFTIYAKDQESAIVKVAYTVVANSSGRVVHTGVTHNPKRTPVYCSVRSCDELTSTTGEYYERRIHVDISNCDLMVDEQDLATETLDITFEVFNGALSSVSETIQLSDLTSLRGVNQYYGPMNITANRRGSSGARVTWYLAPSCYPRYGLMLFVSDRVNGTYWEDMQSFKIHKDAEHQDITFRNPNYNFNISMLTKYGTNENDLIMSPRTFARTLLYVPVPEKQTGSNAGVIGGSVVGVLILIALVVLIIVLWRTGRWKRVPVIKKLSYRKEDHKTKFLDLESSVKTVTKNPYSNPGYNNRCPSMDFDQDIYVYGETATDSSWIIPRKTITLEEEIAKGRFAILYKARYSSDTVVAKTLKSDHTELDELSMRAKSNFFIELQQEKGRNGHPNLLQFIGLVEDDGFGPFMILEYCEKGPMNTYLSNNKNKVDDDMHERLFKFSYDICKGMNYLASKGHVHRRLAARNVLLTFTLQAKVAGFGPAPPETDDDSNQKQGRIPIKWMAPECLQSNKYSTEKSDVWSYGIVLWEIFSMGETPYPGIRSNDVSAKLRKGERMKKPEHADQTFYKLMKDCWEYEESKRPNFEHIQDELDGMFKSDGGDDYYYDRNGIYDNRTN</sequence>
<keyword evidence="1" id="KW-0597">Phosphoprotein</keyword>
<protein>
    <recommendedName>
        <fullName evidence="8">Protein kinase domain-containing protein</fullName>
    </recommendedName>
</protein>
<dbReference type="GO" id="GO:0005886">
    <property type="term" value="C:plasma membrane"/>
    <property type="evidence" value="ECO:0007669"/>
    <property type="project" value="TreeGrafter"/>
</dbReference>
<reference evidence="9" key="1">
    <citation type="submission" date="2019-08" db="EMBL/GenBank/DDBJ databases">
        <title>The improved chromosome-level genome for the pearl oyster Pinctada fucata martensii using PacBio sequencing and Hi-C.</title>
        <authorList>
            <person name="Zheng Z."/>
        </authorList>
    </citation>
    <scope>NUCLEOTIDE SEQUENCE</scope>
    <source>
        <strain evidence="9">ZZ-2019</strain>
        <tissue evidence="9">Adductor muscle</tissue>
    </source>
</reference>
<dbReference type="PANTHER" id="PTHR24416">
    <property type="entry name" value="TYROSINE-PROTEIN KINASE RECEPTOR"/>
    <property type="match status" value="1"/>
</dbReference>
<keyword evidence="3" id="KW-0547">Nucleotide-binding</keyword>
<evidence type="ECO:0000256" key="2">
    <source>
        <dbReference type="ARBA" id="ARBA00022679"/>
    </source>
</evidence>
<dbReference type="InterPro" id="IPR050122">
    <property type="entry name" value="RTK"/>
</dbReference>
<dbReference type="EMBL" id="VSWD01000001">
    <property type="protein sequence ID" value="KAK3109070.1"/>
    <property type="molecule type" value="Genomic_DNA"/>
</dbReference>
<keyword evidence="2" id="KW-0808">Transferase</keyword>
<accession>A0AA88YUJ4</accession>
<evidence type="ECO:0000256" key="1">
    <source>
        <dbReference type="ARBA" id="ARBA00022553"/>
    </source>
</evidence>
<dbReference type="InterPro" id="IPR000719">
    <property type="entry name" value="Prot_kinase_dom"/>
</dbReference>
<dbReference type="InterPro" id="IPR011009">
    <property type="entry name" value="Kinase-like_dom_sf"/>
</dbReference>
<dbReference type="SUPFAM" id="SSF56112">
    <property type="entry name" value="Protein kinase-like (PK-like)"/>
    <property type="match status" value="1"/>
</dbReference>
<dbReference type="InterPro" id="IPR001245">
    <property type="entry name" value="Ser-Thr/Tyr_kinase_cat_dom"/>
</dbReference>
<keyword evidence="7" id="KW-1133">Transmembrane helix</keyword>
<evidence type="ECO:0000256" key="4">
    <source>
        <dbReference type="ARBA" id="ARBA00022777"/>
    </source>
</evidence>
<feature type="non-terminal residue" evidence="9">
    <location>
        <position position="1"/>
    </location>
</feature>
<evidence type="ECO:0000259" key="8">
    <source>
        <dbReference type="PROSITE" id="PS50011"/>
    </source>
</evidence>
<dbReference type="GO" id="GO:0004714">
    <property type="term" value="F:transmembrane receptor protein tyrosine kinase activity"/>
    <property type="evidence" value="ECO:0007669"/>
    <property type="project" value="TreeGrafter"/>
</dbReference>
<dbReference type="FunFam" id="1.10.510.10:FF:000554">
    <property type="entry name" value="Predicted protein"/>
    <property type="match status" value="1"/>
</dbReference>
<evidence type="ECO:0000256" key="5">
    <source>
        <dbReference type="ARBA" id="ARBA00022840"/>
    </source>
</evidence>
<feature type="domain" description="Protein kinase" evidence="8">
    <location>
        <begin position="859"/>
        <end position="1124"/>
    </location>
</feature>
<keyword evidence="7" id="KW-0472">Membrane</keyword>
<feature type="transmembrane region" description="Helical" evidence="7">
    <location>
        <begin position="760"/>
        <end position="782"/>
    </location>
</feature>
<evidence type="ECO:0000313" key="10">
    <source>
        <dbReference type="Proteomes" id="UP001186944"/>
    </source>
</evidence>
<keyword evidence="5" id="KW-0067">ATP-binding</keyword>
<dbReference type="PRINTS" id="PR00109">
    <property type="entry name" value="TYRKINASE"/>
</dbReference>
<dbReference type="Gene3D" id="1.10.510.10">
    <property type="entry name" value="Transferase(Phosphotransferase) domain 1"/>
    <property type="match status" value="1"/>
</dbReference>
<keyword evidence="4" id="KW-0418">Kinase</keyword>
<evidence type="ECO:0000256" key="6">
    <source>
        <dbReference type="ARBA" id="ARBA00023137"/>
    </source>
</evidence>
<dbReference type="GO" id="GO:0005524">
    <property type="term" value="F:ATP binding"/>
    <property type="evidence" value="ECO:0007669"/>
    <property type="project" value="UniProtKB-KW"/>
</dbReference>
<dbReference type="GO" id="GO:0007169">
    <property type="term" value="P:cell surface receptor protein tyrosine kinase signaling pathway"/>
    <property type="evidence" value="ECO:0007669"/>
    <property type="project" value="TreeGrafter"/>
</dbReference>
<proteinExistence type="predicted"/>
<dbReference type="CDD" id="cd00192">
    <property type="entry name" value="PTKc"/>
    <property type="match status" value="1"/>
</dbReference>
<dbReference type="Pfam" id="PF07714">
    <property type="entry name" value="PK_Tyr_Ser-Thr"/>
    <property type="match status" value="1"/>
</dbReference>